<keyword evidence="4" id="KW-1185">Reference proteome</keyword>
<dbReference type="OrthoDB" id="8477981at2"/>
<sequence length="366" mass="41087">MEKSEPTRRFLYIILTLLLSIGILFIAAEGIVRLLVPQETFWPISNIYQSVNTPGVSYTLKPHFQGTAFGVDLITNHLGFRGPEWSVAKPQNTFRIALLGDSHAFGYGVPFKDTVGEKLADLLNTRGDAHYEVLNFAVSAYNSQQELAVLRAYALPHHPDLVIVIASSNDDDPTPFVDQDGWLYGGFSSATPQSPLVDESIQKIQPATASWLTKHSHLLLYFYWLKKKYQLANQSQEQRRQLSHSAATQTCWLGPFFAGTISDRLAQSVYLPLKTMIHEVKKVGIPIIMANFNAILDYRQLFAHLAEEEQIPTLELLALFPEACSWAELLEQFGLGWNNHLNAAAHQRWAIALADLLVKQGYLPVQ</sequence>
<accession>A0A090AE39</accession>
<dbReference type="Pfam" id="PF13472">
    <property type="entry name" value="Lipase_GDSL_2"/>
    <property type="match status" value="1"/>
</dbReference>
<proteinExistence type="predicted"/>
<dbReference type="Proteomes" id="UP000031623">
    <property type="component" value="Chromosome"/>
</dbReference>
<feature type="transmembrane region" description="Helical" evidence="1">
    <location>
        <begin position="12"/>
        <end position="36"/>
    </location>
</feature>
<evidence type="ECO:0000259" key="2">
    <source>
        <dbReference type="Pfam" id="PF13472"/>
    </source>
</evidence>
<organism evidence="3 4">
    <name type="scientific">Thioploca ingrica</name>
    <dbReference type="NCBI Taxonomy" id="40754"/>
    <lineage>
        <taxon>Bacteria</taxon>
        <taxon>Pseudomonadati</taxon>
        <taxon>Pseudomonadota</taxon>
        <taxon>Gammaproteobacteria</taxon>
        <taxon>Thiotrichales</taxon>
        <taxon>Thiotrichaceae</taxon>
        <taxon>Thioploca</taxon>
    </lineage>
</organism>
<dbReference type="KEGG" id="tig:THII_1936"/>
<dbReference type="EMBL" id="AP014633">
    <property type="protein sequence ID" value="BAP56233.1"/>
    <property type="molecule type" value="Genomic_DNA"/>
</dbReference>
<reference evidence="3 4" key="1">
    <citation type="journal article" date="2014" name="ISME J.">
        <title>Ecophysiology of Thioploca ingrica as revealed by the complete genome sequence supplemented with proteomic evidence.</title>
        <authorList>
            <person name="Kojima H."/>
            <person name="Ogura Y."/>
            <person name="Yamamoto N."/>
            <person name="Togashi T."/>
            <person name="Mori H."/>
            <person name="Watanabe T."/>
            <person name="Nemoto F."/>
            <person name="Kurokawa K."/>
            <person name="Hayashi T."/>
            <person name="Fukui M."/>
        </authorList>
    </citation>
    <scope>NUCLEOTIDE SEQUENCE [LARGE SCALE GENOMIC DNA]</scope>
</reference>
<dbReference type="SUPFAM" id="SSF52266">
    <property type="entry name" value="SGNH hydrolase"/>
    <property type="match status" value="1"/>
</dbReference>
<dbReference type="AlphaFoldDB" id="A0A090AE39"/>
<dbReference type="HOGENOM" id="CLU_756340_0_0_6"/>
<protein>
    <recommendedName>
        <fullName evidence="2">SGNH hydrolase-type esterase domain-containing protein</fullName>
    </recommendedName>
</protein>
<keyword evidence="1" id="KW-0472">Membrane</keyword>
<gene>
    <name evidence="3" type="ORF">THII_1936</name>
</gene>
<keyword evidence="1" id="KW-1133">Transmembrane helix</keyword>
<dbReference type="InterPro" id="IPR036514">
    <property type="entry name" value="SGNH_hydro_sf"/>
</dbReference>
<name>A0A090AE39_9GAMM</name>
<evidence type="ECO:0000313" key="3">
    <source>
        <dbReference type="EMBL" id="BAP56233.1"/>
    </source>
</evidence>
<dbReference type="STRING" id="40754.THII_1936"/>
<evidence type="ECO:0000313" key="4">
    <source>
        <dbReference type="Proteomes" id="UP000031623"/>
    </source>
</evidence>
<dbReference type="GO" id="GO:0016788">
    <property type="term" value="F:hydrolase activity, acting on ester bonds"/>
    <property type="evidence" value="ECO:0007669"/>
    <property type="project" value="UniProtKB-ARBA"/>
</dbReference>
<dbReference type="InterPro" id="IPR013830">
    <property type="entry name" value="SGNH_hydro"/>
</dbReference>
<keyword evidence="1" id="KW-0812">Transmembrane</keyword>
<dbReference type="CDD" id="cd00229">
    <property type="entry name" value="SGNH_hydrolase"/>
    <property type="match status" value="1"/>
</dbReference>
<dbReference type="Gene3D" id="3.40.50.1110">
    <property type="entry name" value="SGNH hydrolase"/>
    <property type="match status" value="1"/>
</dbReference>
<feature type="domain" description="SGNH hydrolase-type esterase" evidence="2">
    <location>
        <begin position="98"/>
        <end position="348"/>
    </location>
</feature>
<evidence type="ECO:0000256" key="1">
    <source>
        <dbReference type="SAM" id="Phobius"/>
    </source>
</evidence>